<protein>
    <submittedName>
        <fullName evidence="1">Uncharacterized protein</fullName>
    </submittedName>
</protein>
<reference evidence="1" key="1">
    <citation type="submission" date="2021-08" db="EMBL/GenBank/DDBJ databases">
        <title>The first chromosome-level gecko genome reveals the dynamic sex chromosomes of Neotropical dwarf geckos (Sphaerodactylidae: Sphaerodactylus).</title>
        <authorList>
            <person name="Pinto B.J."/>
            <person name="Keating S.E."/>
            <person name="Gamble T."/>
        </authorList>
    </citation>
    <scope>NUCLEOTIDE SEQUENCE</scope>
    <source>
        <strain evidence="1">TG3544</strain>
    </source>
</reference>
<name>A0ACB8EPR8_9SAUR</name>
<organism evidence="1 2">
    <name type="scientific">Sphaerodactylus townsendi</name>
    <dbReference type="NCBI Taxonomy" id="933632"/>
    <lineage>
        <taxon>Eukaryota</taxon>
        <taxon>Metazoa</taxon>
        <taxon>Chordata</taxon>
        <taxon>Craniata</taxon>
        <taxon>Vertebrata</taxon>
        <taxon>Euteleostomi</taxon>
        <taxon>Lepidosauria</taxon>
        <taxon>Squamata</taxon>
        <taxon>Bifurcata</taxon>
        <taxon>Gekkota</taxon>
        <taxon>Sphaerodactylidae</taxon>
        <taxon>Sphaerodactylus</taxon>
    </lineage>
</organism>
<comment type="caution">
    <text evidence="1">The sequence shown here is derived from an EMBL/GenBank/DDBJ whole genome shotgun (WGS) entry which is preliminary data.</text>
</comment>
<dbReference type="Proteomes" id="UP000827872">
    <property type="component" value="Linkage Group LG07"/>
</dbReference>
<gene>
    <name evidence="1" type="ORF">K3G42_013289</name>
</gene>
<keyword evidence="2" id="KW-1185">Reference proteome</keyword>
<accession>A0ACB8EPR8</accession>
<proteinExistence type="predicted"/>
<sequence>MLNLLHVHYCTFAPPVPSPHRAMVIHVQPSCEMRGREAQDRERSKRERKAEEAGTTLLCSQVEWPAKEWKAMGELRQQERSAIKLICTSEEAISAAGSFGGKDLCATRKQILELDVGNCSMAVGETEGRASYLTLIKKRKNLG</sequence>
<evidence type="ECO:0000313" key="2">
    <source>
        <dbReference type="Proteomes" id="UP000827872"/>
    </source>
</evidence>
<dbReference type="EMBL" id="CM037620">
    <property type="protein sequence ID" value="KAH7994665.1"/>
    <property type="molecule type" value="Genomic_DNA"/>
</dbReference>
<evidence type="ECO:0000313" key="1">
    <source>
        <dbReference type="EMBL" id="KAH7994665.1"/>
    </source>
</evidence>